<gene>
    <name evidence="1" type="ORF">BJ875DRAFT_148000</name>
</gene>
<keyword evidence="2" id="KW-1185">Reference proteome</keyword>
<evidence type="ECO:0000313" key="1">
    <source>
        <dbReference type="EMBL" id="KAG9239507.1"/>
    </source>
</evidence>
<dbReference type="OrthoDB" id="5429770at2759"/>
<sequence>MTAPRQKRWQPLWRSEDKSSLFCPPTTAWPRPSRIKQQQSSCTTLLWMSMNPREDISMESLTDLSRLNGLDECLSATMKDVGLAAYAHSAHTPSLILNVFKAPAAVIKLRGKEQTKTESGRRMLVQAASNLLINCIHGSIRLLGYLHILVEEPFIEAPTAGPGFEIQETMILFADLCASMKDNTIKELVAVVTRAMYLDSLPMDITKLSRQMSSQTSFQLTYHVYYDCWIAMMWNSSRTWRIMLNYAIRRALLEGFLSKLPIFTTVKHTTMFQLAIETSLNLQADILSSVPQHIC</sequence>
<dbReference type="EMBL" id="MU251358">
    <property type="protein sequence ID" value="KAG9239507.1"/>
    <property type="molecule type" value="Genomic_DNA"/>
</dbReference>
<dbReference type="Proteomes" id="UP000824998">
    <property type="component" value="Unassembled WGS sequence"/>
</dbReference>
<organism evidence="1 2">
    <name type="scientific">Amylocarpus encephaloides</name>
    <dbReference type="NCBI Taxonomy" id="45428"/>
    <lineage>
        <taxon>Eukaryota</taxon>
        <taxon>Fungi</taxon>
        <taxon>Dikarya</taxon>
        <taxon>Ascomycota</taxon>
        <taxon>Pezizomycotina</taxon>
        <taxon>Leotiomycetes</taxon>
        <taxon>Helotiales</taxon>
        <taxon>Helotiales incertae sedis</taxon>
        <taxon>Amylocarpus</taxon>
    </lineage>
</organism>
<comment type="caution">
    <text evidence="1">The sequence shown here is derived from an EMBL/GenBank/DDBJ whole genome shotgun (WGS) entry which is preliminary data.</text>
</comment>
<dbReference type="PANTHER" id="PTHR38791">
    <property type="entry name" value="ZN(II)2CYS6 TRANSCRIPTION FACTOR (EUROFUNG)-RELATED-RELATED"/>
    <property type="match status" value="1"/>
</dbReference>
<proteinExistence type="predicted"/>
<evidence type="ECO:0000313" key="2">
    <source>
        <dbReference type="Proteomes" id="UP000824998"/>
    </source>
</evidence>
<accession>A0A9P7YU88</accession>
<protein>
    <submittedName>
        <fullName evidence="1">Uncharacterized protein</fullName>
    </submittedName>
</protein>
<dbReference type="AlphaFoldDB" id="A0A9P7YU88"/>
<reference evidence="1" key="1">
    <citation type="journal article" date="2021" name="IMA Fungus">
        <title>Genomic characterization of three marine fungi, including Emericellopsis atlantica sp. nov. with signatures of a generalist lifestyle and marine biomass degradation.</title>
        <authorList>
            <person name="Hagestad O.C."/>
            <person name="Hou L."/>
            <person name="Andersen J.H."/>
            <person name="Hansen E.H."/>
            <person name="Altermark B."/>
            <person name="Li C."/>
            <person name="Kuhnert E."/>
            <person name="Cox R.J."/>
            <person name="Crous P.W."/>
            <person name="Spatafora J.W."/>
            <person name="Lail K."/>
            <person name="Amirebrahimi M."/>
            <person name="Lipzen A."/>
            <person name="Pangilinan J."/>
            <person name="Andreopoulos W."/>
            <person name="Hayes R.D."/>
            <person name="Ng V."/>
            <person name="Grigoriev I.V."/>
            <person name="Jackson S.A."/>
            <person name="Sutton T.D.S."/>
            <person name="Dobson A.D.W."/>
            <person name="Rama T."/>
        </authorList>
    </citation>
    <scope>NUCLEOTIDE SEQUENCE</scope>
    <source>
        <strain evidence="1">TRa018bII</strain>
    </source>
</reference>
<dbReference type="InterPro" id="IPR053175">
    <property type="entry name" value="DHMBA_Reg_Transcription_Factor"/>
</dbReference>
<name>A0A9P7YU88_9HELO</name>